<accession>A0A919CDG4</accession>
<name>A0A919CDG4_9ACTN</name>
<proteinExistence type="predicted"/>
<dbReference type="EMBL" id="BMVC01000016">
    <property type="protein sequence ID" value="GHD11051.1"/>
    <property type="molecule type" value="Genomic_DNA"/>
</dbReference>
<comment type="caution">
    <text evidence="2">The sequence shown here is derived from an EMBL/GenBank/DDBJ whole genome shotgun (WGS) entry which is preliminary data.</text>
</comment>
<dbReference type="RefSeq" id="WP_189826616.1">
    <property type="nucleotide sequence ID" value="NZ_BMVC01000016.1"/>
</dbReference>
<evidence type="ECO:0000313" key="2">
    <source>
        <dbReference type="EMBL" id="GHD11051.1"/>
    </source>
</evidence>
<organism evidence="2 3">
    <name type="scientific">Streptomyces finlayi</name>
    <dbReference type="NCBI Taxonomy" id="67296"/>
    <lineage>
        <taxon>Bacteria</taxon>
        <taxon>Bacillati</taxon>
        <taxon>Actinomycetota</taxon>
        <taxon>Actinomycetes</taxon>
        <taxon>Kitasatosporales</taxon>
        <taxon>Streptomycetaceae</taxon>
        <taxon>Streptomyces</taxon>
    </lineage>
</organism>
<evidence type="ECO:0000256" key="1">
    <source>
        <dbReference type="SAM" id="MobiDB-lite"/>
    </source>
</evidence>
<reference evidence="2" key="2">
    <citation type="submission" date="2020-09" db="EMBL/GenBank/DDBJ databases">
        <authorList>
            <person name="Sun Q."/>
            <person name="Ohkuma M."/>
        </authorList>
    </citation>
    <scope>NUCLEOTIDE SEQUENCE</scope>
    <source>
        <strain evidence="2">JCM 4637</strain>
    </source>
</reference>
<protein>
    <submittedName>
        <fullName evidence="2">Uncharacterized protein</fullName>
    </submittedName>
</protein>
<dbReference type="Proteomes" id="UP000638353">
    <property type="component" value="Unassembled WGS sequence"/>
</dbReference>
<sequence length="48" mass="5282">MSHPYRPLPWTGEAGQPCHLSTDGFGPATRHADRIEALQLGLADKLLR</sequence>
<evidence type="ECO:0000313" key="3">
    <source>
        <dbReference type="Proteomes" id="UP000638353"/>
    </source>
</evidence>
<gene>
    <name evidence="2" type="ORF">GCM10010334_66960</name>
</gene>
<reference evidence="2" key="1">
    <citation type="journal article" date="2014" name="Int. J. Syst. Evol. Microbiol.">
        <title>Complete genome sequence of Corynebacterium casei LMG S-19264T (=DSM 44701T), isolated from a smear-ripened cheese.</title>
        <authorList>
            <consortium name="US DOE Joint Genome Institute (JGI-PGF)"/>
            <person name="Walter F."/>
            <person name="Albersmeier A."/>
            <person name="Kalinowski J."/>
            <person name="Ruckert C."/>
        </authorList>
    </citation>
    <scope>NUCLEOTIDE SEQUENCE</scope>
    <source>
        <strain evidence="2">JCM 4637</strain>
    </source>
</reference>
<feature type="region of interest" description="Disordered" evidence="1">
    <location>
        <begin position="1"/>
        <end position="26"/>
    </location>
</feature>
<dbReference type="AlphaFoldDB" id="A0A919CDG4"/>